<dbReference type="OrthoDB" id="9816197at2"/>
<dbReference type="CDD" id="cd05403">
    <property type="entry name" value="NT_KNTase_like"/>
    <property type="match status" value="1"/>
</dbReference>
<dbReference type="InterPro" id="IPR052930">
    <property type="entry name" value="TA_antitoxin_MntA"/>
</dbReference>
<dbReference type="NCBIfam" id="NF047752">
    <property type="entry name" value="MntA_antitoxin"/>
    <property type="match status" value="1"/>
</dbReference>
<dbReference type="EMBL" id="WNHB01000006">
    <property type="protein sequence ID" value="MTT31415.1"/>
    <property type="molecule type" value="Genomic_DNA"/>
</dbReference>
<dbReference type="InterPro" id="IPR041633">
    <property type="entry name" value="Polbeta"/>
</dbReference>
<dbReference type="PANTHER" id="PTHR43852:SF2">
    <property type="entry name" value="PROTEIN ADENYLYLTRANSFERASE MNTA"/>
    <property type="match status" value="1"/>
</dbReference>
<keyword evidence="3" id="KW-1185">Reference proteome</keyword>
<evidence type="ECO:0000259" key="1">
    <source>
        <dbReference type="Pfam" id="PF18765"/>
    </source>
</evidence>
<dbReference type="SUPFAM" id="SSF81301">
    <property type="entry name" value="Nucleotidyltransferase"/>
    <property type="match status" value="1"/>
</dbReference>
<protein>
    <submittedName>
        <fullName evidence="2">Nucleotidyltransferase domain-containing protein</fullName>
    </submittedName>
</protein>
<feature type="domain" description="Polymerase beta nucleotidyltransferase" evidence="1">
    <location>
        <begin position="9"/>
        <end position="98"/>
    </location>
</feature>
<keyword evidence="2" id="KW-0808">Transferase</keyword>
<dbReference type="RefSeq" id="WP_155217502.1">
    <property type="nucleotide sequence ID" value="NZ_WNHB01000006.1"/>
</dbReference>
<dbReference type="InterPro" id="IPR043519">
    <property type="entry name" value="NT_sf"/>
</dbReference>
<evidence type="ECO:0000313" key="2">
    <source>
        <dbReference type="EMBL" id="MTT31415.1"/>
    </source>
</evidence>
<reference evidence="2 3" key="1">
    <citation type="submission" date="2019-11" db="EMBL/GenBank/DDBJ databases">
        <title>Terrilactibacillus tamarindus sp. nov. BCM23-1 isolated from bark of Tamarindus indica.</title>
        <authorList>
            <person name="Kingkaew E."/>
            <person name="Tanasupawat S."/>
        </authorList>
    </citation>
    <scope>NUCLEOTIDE SEQUENCE [LARGE SCALE GENOMIC DNA]</scope>
    <source>
        <strain evidence="2 3">BCM23-1</strain>
    </source>
</reference>
<proteinExistence type="predicted"/>
<dbReference type="PANTHER" id="PTHR43852">
    <property type="entry name" value="NUCLEOTIDYLTRANSFERASE"/>
    <property type="match status" value="1"/>
</dbReference>
<dbReference type="Proteomes" id="UP000440978">
    <property type="component" value="Unassembled WGS sequence"/>
</dbReference>
<sequence length="135" mass="15779">MPINIEKLITDFLIEKLTPSFIILFGSYARNTMHDQSDIDIAFYRKDSTITKYDTFMLAQELASLLKKEVDLVNITEASTVFQAQIYTTGKIIYCNDEILRMKEQMKTLSMYVKLNEERRDILKKVDESGTIYEK</sequence>
<evidence type="ECO:0000313" key="3">
    <source>
        <dbReference type="Proteomes" id="UP000440978"/>
    </source>
</evidence>
<dbReference type="GO" id="GO:0016740">
    <property type="term" value="F:transferase activity"/>
    <property type="evidence" value="ECO:0007669"/>
    <property type="project" value="UniProtKB-KW"/>
</dbReference>
<dbReference type="Pfam" id="PF18765">
    <property type="entry name" value="Polbeta"/>
    <property type="match status" value="1"/>
</dbReference>
<gene>
    <name evidence="2" type="ORF">GMB86_05195</name>
</gene>
<comment type="caution">
    <text evidence="2">The sequence shown here is derived from an EMBL/GenBank/DDBJ whole genome shotgun (WGS) entry which is preliminary data.</text>
</comment>
<organism evidence="2 3">
    <name type="scientific">Terrilactibacillus tamarindi</name>
    <dbReference type="NCBI Taxonomy" id="2599694"/>
    <lineage>
        <taxon>Bacteria</taxon>
        <taxon>Bacillati</taxon>
        <taxon>Bacillota</taxon>
        <taxon>Bacilli</taxon>
        <taxon>Bacillales</taxon>
        <taxon>Bacillaceae</taxon>
        <taxon>Terrilactibacillus</taxon>
    </lineage>
</organism>
<dbReference type="Gene3D" id="3.30.460.10">
    <property type="entry name" value="Beta Polymerase, domain 2"/>
    <property type="match status" value="1"/>
</dbReference>
<name>A0A6N8CR64_9BACI</name>
<accession>A0A6N8CR64</accession>
<dbReference type="AlphaFoldDB" id="A0A6N8CR64"/>